<keyword evidence="4" id="KW-1185">Reference proteome</keyword>
<dbReference type="GO" id="GO:0004518">
    <property type="term" value="F:nuclease activity"/>
    <property type="evidence" value="ECO:0007669"/>
    <property type="project" value="UniProtKB-KW"/>
</dbReference>
<dbReference type="SUPFAM" id="SSF143430">
    <property type="entry name" value="TTP0101/SSO1404-like"/>
    <property type="match status" value="1"/>
</dbReference>
<proteinExistence type="predicted"/>
<dbReference type="InterPro" id="IPR019199">
    <property type="entry name" value="Virulence_VapD/CRISPR_Cas2"/>
</dbReference>
<evidence type="ECO:0000313" key="3">
    <source>
        <dbReference type="EMBL" id="SBT04005.1"/>
    </source>
</evidence>
<keyword evidence="2" id="KW-0378">Hydrolase</keyword>
<keyword evidence="1" id="KW-0540">Nuclease</keyword>
<dbReference type="EMBL" id="FLQX01000035">
    <property type="protein sequence ID" value="SBT04005.1"/>
    <property type="molecule type" value="Genomic_DNA"/>
</dbReference>
<dbReference type="AlphaFoldDB" id="A0A1A8XFQ6"/>
<dbReference type="Pfam" id="PF09827">
    <property type="entry name" value="CRISPR_Cas2"/>
    <property type="match status" value="1"/>
</dbReference>
<evidence type="ECO:0000256" key="1">
    <source>
        <dbReference type="ARBA" id="ARBA00022722"/>
    </source>
</evidence>
<dbReference type="Proteomes" id="UP000199169">
    <property type="component" value="Unassembled WGS sequence"/>
</dbReference>
<organism evidence="3 4">
    <name type="scientific">Candidatus Accumulibacter aalborgensis</name>
    <dbReference type="NCBI Taxonomy" id="1860102"/>
    <lineage>
        <taxon>Bacteria</taxon>
        <taxon>Pseudomonadati</taxon>
        <taxon>Pseudomonadota</taxon>
        <taxon>Betaproteobacteria</taxon>
        <taxon>Candidatus Accumulibacter</taxon>
    </lineage>
</organism>
<accession>A0A1A8XFQ6</accession>
<dbReference type="Gene3D" id="3.30.70.240">
    <property type="match status" value="1"/>
</dbReference>
<gene>
    <name evidence="3" type="ORF">ACCAA_130002</name>
</gene>
<name>A0A1A8XFQ6_9PROT</name>
<evidence type="ECO:0000256" key="2">
    <source>
        <dbReference type="ARBA" id="ARBA00022801"/>
    </source>
</evidence>
<protein>
    <submittedName>
        <fullName evidence="3">Uncharacterized protein</fullName>
    </submittedName>
</protein>
<evidence type="ECO:0000313" key="4">
    <source>
        <dbReference type="Proteomes" id="UP000199169"/>
    </source>
</evidence>
<reference evidence="3 4" key="1">
    <citation type="submission" date="2016-06" db="EMBL/GenBank/DDBJ databases">
        <authorList>
            <person name="Kjaerup R.B."/>
            <person name="Dalgaard T.S."/>
            <person name="Juul-Madsen H.R."/>
        </authorList>
    </citation>
    <scope>NUCLEOTIDE SEQUENCE [LARGE SCALE GENOMIC DNA]</scope>
    <source>
        <strain evidence="3">3</strain>
    </source>
</reference>
<sequence>MLNSVPPRALHGYSINPDTAMKTDSHHDLSSPAAAASVAAHALPVYAAYDISECRRRNRLRRLLFGFGEPLQESVFLCWLDPLHQRRLEKLLDTFRQLPHAGDERIDCIPARTGSLQAPAREWVIE</sequence>
<dbReference type="GO" id="GO:0016787">
    <property type="term" value="F:hydrolase activity"/>
    <property type="evidence" value="ECO:0007669"/>
    <property type="project" value="UniProtKB-KW"/>
</dbReference>